<organism evidence="2 3">
    <name type="scientific">Kribbella jiaozuonensis</name>
    <dbReference type="NCBI Taxonomy" id="2575441"/>
    <lineage>
        <taxon>Bacteria</taxon>
        <taxon>Bacillati</taxon>
        <taxon>Actinomycetota</taxon>
        <taxon>Actinomycetes</taxon>
        <taxon>Propionibacteriales</taxon>
        <taxon>Kribbellaceae</taxon>
        <taxon>Kribbella</taxon>
    </lineage>
</organism>
<keyword evidence="3" id="KW-1185">Reference proteome</keyword>
<accession>A0A4U3M209</accession>
<keyword evidence="1" id="KW-1133">Transmembrane helix</keyword>
<name>A0A4U3M209_9ACTN</name>
<dbReference type="Proteomes" id="UP000305836">
    <property type="component" value="Unassembled WGS sequence"/>
</dbReference>
<protein>
    <submittedName>
        <fullName evidence="2">Uncharacterized protein</fullName>
    </submittedName>
</protein>
<dbReference type="RefSeq" id="WP_137253444.1">
    <property type="nucleotide sequence ID" value="NZ_JBHSPQ010000001.1"/>
</dbReference>
<comment type="caution">
    <text evidence="2">The sequence shown here is derived from an EMBL/GenBank/DDBJ whole genome shotgun (WGS) entry which is preliminary data.</text>
</comment>
<evidence type="ECO:0000256" key="1">
    <source>
        <dbReference type="SAM" id="Phobius"/>
    </source>
</evidence>
<reference evidence="2 3" key="1">
    <citation type="submission" date="2019-04" db="EMBL/GenBank/DDBJ databases">
        <title>Kribbella sp. NEAU-THZ 27 nov., a novel actinomycete isolated from soil.</title>
        <authorList>
            <person name="Duan L."/>
        </authorList>
    </citation>
    <scope>NUCLEOTIDE SEQUENCE [LARGE SCALE GENOMIC DNA]</scope>
    <source>
        <strain evidence="3">NEAU-THZ27</strain>
    </source>
</reference>
<gene>
    <name evidence="2" type="ORF">FDA38_08340</name>
</gene>
<evidence type="ECO:0000313" key="2">
    <source>
        <dbReference type="EMBL" id="TKK82755.1"/>
    </source>
</evidence>
<keyword evidence="1" id="KW-0472">Membrane</keyword>
<feature type="transmembrane region" description="Helical" evidence="1">
    <location>
        <begin position="70"/>
        <end position="93"/>
    </location>
</feature>
<proteinExistence type="predicted"/>
<dbReference type="EMBL" id="SZPZ01000001">
    <property type="protein sequence ID" value="TKK82755.1"/>
    <property type="molecule type" value="Genomic_DNA"/>
</dbReference>
<keyword evidence="1" id="KW-0812">Transmembrane</keyword>
<feature type="transmembrane region" description="Helical" evidence="1">
    <location>
        <begin position="12"/>
        <end position="33"/>
    </location>
</feature>
<feature type="transmembrane region" description="Helical" evidence="1">
    <location>
        <begin position="39"/>
        <end position="58"/>
    </location>
</feature>
<evidence type="ECO:0000313" key="3">
    <source>
        <dbReference type="Proteomes" id="UP000305836"/>
    </source>
</evidence>
<sequence>MRRRTHRRQVYPLVWSVLCGLIVVLGLMAGLFLVSTDVLFVLLFIGAMIGATVASSRWSKARDTTRAAKAWKAVGTVATVIAVMLASAGYAVLLGPAGPFLLVILGAASPPAMRWFGRRLGHLPGRRRSGALTTAELCRHWQDSYEALRQATTAAARLRIVEARQHYLDELERRDPHGLNAWLSRNASAAGDPSRFLTGGDPH</sequence>
<dbReference type="AlphaFoldDB" id="A0A4U3M209"/>
<dbReference type="OrthoDB" id="3827100at2"/>